<dbReference type="InterPro" id="IPR050916">
    <property type="entry name" value="SCAN-C2H2_zinc_finger"/>
</dbReference>
<reference evidence="4" key="3">
    <citation type="submission" date="2025-09" db="UniProtKB">
        <authorList>
            <consortium name="Ensembl"/>
        </authorList>
    </citation>
    <scope>IDENTIFICATION</scope>
</reference>
<dbReference type="PROSITE" id="PS50804">
    <property type="entry name" value="SCAN_BOX"/>
    <property type="match status" value="1"/>
</dbReference>
<dbReference type="Pfam" id="PF02023">
    <property type="entry name" value="SCAN"/>
    <property type="match status" value="1"/>
</dbReference>
<evidence type="ECO:0000256" key="2">
    <source>
        <dbReference type="SAM" id="MobiDB-lite"/>
    </source>
</evidence>
<evidence type="ECO:0000256" key="1">
    <source>
        <dbReference type="ARBA" id="ARBA00023242"/>
    </source>
</evidence>
<dbReference type="GeneTree" id="ENSGT00940000154715"/>
<keyword evidence="1" id="KW-0539">Nucleus</keyword>
<dbReference type="SMART" id="SM00431">
    <property type="entry name" value="SCAN"/>
    <property type="match status" value="1"/>
</dbReference>
<keyword evidence="5" id="KW-1185">Reference proteome</keyword>
<dbReference type="InterPro" id="IPR003309">
    <property type="entry name" value="SCAN_dom"/>
</dbReference>
<reference evidence="4" key="2">
    <citation type="submission" date="2025-08" db="UniProtKB">
        <authorList>
            <consortium name="Ensembl"/>
        </authorList>
    </citation>
    <scope>IDENTIFICATION</scope>
</reference>
<dbReference type="OMA" id="LEQCITN"/>
<accession>A0A670HQK9</accession>
<evidence type="ECO:0000313" key="4">
    <source>
        <dbReference type="Ensembl" id="ENSPMRP00000001357.1"/>
    </source>
</evidence>
<reference evidence="4 5" key="1">
    <citation type="journal article" date="2019" name="Proc. Natl. Acad. Sci. U.S.A.">
        <title>Regulatory changes in pterin and carotenoid genes underlie balanced color polymorphisms in the wall lizard.</title>
        <authorList>
            <person name="Andrade P."/>
            <person name="Pinho C."/>
            <person name="Perez I de Lanuza G."/>
            <person name="Afonso S."/>
            <person name="Brejcha J."/>
            <person name="Rubin C.J."/>
            <person name="Wallerman O."/>
            <person name="Pereira P."/>
            <person name="Sabatino S.J."/>
            <person name="Bellati A."/>
            <person name="Pellitteri-Rosa D."/>
            <person name="Bosakova Z."/>
            <person name="Bunikis I."/>
            <person name="Carretero M.A."/>
            <person name="Feiner N."/>
            <person name="Marsik P."/>
            <person name="Pauperio F."/>
            <person name="Salvi D."/>
            <person name="Soler L."/>
            <person name="While G.M."/>
            <person name="Uller T."/>
            <person name="Font E."/>
            <person name="Andersson L."/>
            <person name="Carneiro M."/>
        </authorList>
    </citation>
    <scope>NUCLEOTIDE SEQUENCE</scope>
</reference>
<organism evidence="4 5">
    <name type="scientific">Podarcis muralis</name>
    <name type="common">Wall lizard</name>
    <name type="synonym">Lacerta muralis</name>
    <dbReference type="NCBI Taxonomy" id="64176"/>
    <lineage>
        <taxon>Eukaryota</taxon>
        <taxon>Metazoa</taxon>
        <taxon>Chordata</taxon>
        <taxon>Craniata</taxon>
        <taxon>Vertebrata</taxon>
        <taxon>Euteleostomi</taxon>
        <taxon>Lepidosauria</taxon>
        <taxon>Squamata</taxon>
        <taxon>Bifurcata</taxon>
        <taxon>Unidentata</taxon>
        <taxon>Episquamata</taxon>
        <taxon>Laterata</taxon>
        <taxon>Lacertibaenia</taxon>
        <taxon>Lacertidae</taxon>
        <taxon>Podarcis</taxon>
    </lineage>
</organism>
<proteinExistence type="predicted"/>
<dbReference type="PANTHER" id="PTHR45935">
    <property type="entry name" value="PROTEIN ZBED8-RELATED"/>
    <property type="match status" value="1"/>
</dbReference>
<dbReference type="SUPFAM" id="SSF47353">
    <property type="entry name" value="Retrovirus capsid dimerization domain-like"/>
    <property type="match status" value="1"/>
</dbReference>
<dbReference type="AlphaFoldDB" id="A0A670HQK9"/>
<evidence type="ECO:0000259" key="3">
    <source>
        <dbReference type="PROSITE" id="PS50804"/>
    </source>
</evidence>
<feature type="region of interest" description="Disordered" evidence="2">
    <location>
        <begin position="1"/>
        <end position="44"/>
    </location>
</feature>
<dbReference type="Ensembl" id="ENSPMRT00000001443.1">
    <property type="protein sequence ID" value="ENSPMRP00000001357.1"/>
    <property type="gene ID" value="ENSPMRG00000001019.1"/>
</dbReference>
<dbReference type="FunFam" id="1.10.4020.10:FF:000005">
    <property type="entry name" value="Uncharacterized protein"/>
    <property type="match status" value="1"/>
</dbReference>
<sequence length="129" mass="14783">REAGSCCPNPQTAPLGDPRKSYEDPPGYTLSSHAQRQRFRHSRYQEVQGPREVCSRLHHLCREWLKPERHTKAQILDLVVLEQFLAVLPPDMENWVRECGAETSSQAVALVKGFLLSRAEDRKQEEMAT</sequence>
<dbReference type="InterPro" id="IPR038269">
    <property type="entry name" value="SCAN_sf"/>
</dbReference>
<evidence type="ECO:0000313" key="5">
    <source>
        <dbReference type="Proteomes" id="UP000472272"/>
    </source>
</evidence>
<dbReference type="Proteomes" id="UP000472272">
    <property type="component" value="Chromosome 2"/>
</dbReference>
<feature type="domain" description="SCAN box" evidence="3">
    <location>
        <begin position="36"/>
        <end position="114"/>
    </location>
</feature>
<name>A0A670HQK9_PODMU</name>
<dbReference type="Gene3D" id="1.10.4020.10">
    <property type="entry name" value="DNA breaking-rejoining enzymes"/>
    <property type="match status" value="1"/>
</dbReference>
<protein>
    <recommendedName>
        <fullName evidence="3">SCAN box domain-containing protein</fullName>
    </recommendedName>
</protein>
<dbReference type="CDD" id="cd07936">
    <property type="entry name" value="SCAN"/>
    <property type="match status" value="1"/>
</dbReference>
<dbReference type="PANTHER" id="PTHR45935:SF15">
    <property type="entry name" value="SCAN BOX DOMAIN-CONTAINING PROTEIN"/>
    <property type="match status" value="1"/>
</dbReference>